<accession>A0A9W8KU89</accession>
<dbReference type="OrthoDB" id="5585685at2759"/>
<evidence type="ECO:0000256" key="2">
    <source>
        <dbReference type="ARBA" id="ARBA00022658"/>
    </source>
</evidence>
<feature type="region of interest" description="Disordered" evidence="4">
    <location>
        <begin position="540"/>
        <end position="561"/>
    </location>
</feature>
<dbReference type="GO" id="GO:0007186">
    <property type="term" value="P:G protein-coupled receptor signaling pathway"/>
    <property type="evidence" value="ECO:0007669"/>
    <property type="project" value="TreeGrafter"/>
</dbReference>
<evidence type="ECO:0000256" key="1">
    <source>
        <dbReference type="ARBA" id="ARBA00009049"/>
    </source>
</evidence>
<dbReference type="Pfam" id="PF10165">
    <property type="entry name" value="Ric8"/>
    <property type="match status" value="1"/>
</dbReference>
<evidence type="ECO:0000313" key="6">
    <source>
        <dbReference type="Proteomes" id="UP001151518"/>
    </source>
</evidence>
<keyword evidence="2" id="KW-0344">Guanine-nucleotide releasing factor</keyword>
<dbReference type="PANTHER" id="PTHR12425:SF5">
    <property type="entry name" value="SYNEMBRYN"/>
    <property type="match status" value="1"/>
</dbReference>
<evidence type="ECO:0000256" key="3">
    <source>
        <dbReference type="ARBA" id="ARBA00023186"/>
    </source>
</evidence>
<name>A0A9W8KU89_9FUNG</name>
<sequence length="561" mass="61161">MSSTKDYFSLIEDSACSKSGLQPADIESGLAAVTSSPTLFLNDRALYVSVILQRFVYTDVDRLSPKAIYLAMGVLKAFGRLINSSDDELVSEKAVGGLLQLALSLKTSACASYGKASETNYALDACNEALTCVANAMLLQPTSRAHMAKCDGFKTISEILCSILATNATSAFLCGRCLLLSLVTEENARHCVKELYLQVVLAQTISIFLDRQRSGFVAPSDRFTPEQVMAELFKAAMSLCVYFQRSVRHGPSKQDNKDDSLPPKQAVEFADLLKVSLATLNQLKLADDHLTDSAKQAASIALNFPTKAPDSIRAIWLPASNKWKNLDSIYELFKAIVGQIFGGSPTGSDDKDKVLLSVSELYQNELTPLALILVRLMSEHSDARLRIFHQVYPQNANIDYSLLPEDRPGISARIVRLMRVPQGGMLPGAMGDFLLAVLGHDVKQFIMGVGYGNAAGYMFARGIEMPADALDQASASVDAGGMTVDPITGCSLNQTDIDRELANMTEEEKEREAERLFVLFERLNRTGFIKADNPVRAAVESGRFQEIPDDGNSESRNSSSN</sequence>
<proteinExistence type="inferred from homology"/>
<dbReference type="Proteomes" id="UP001151518">
    <property type="component" value="Unassembled WGS sequence"/>
</dbReference>
<keyword evidence="3" id="KW-0143">Chaperone</keyword>
<dbReference type="AlphaFoldDB" id="A0A9W8KU89"/>
<dbReference type="GO" id="GO:0005085">
    <property type="term" value="F:guanyl-nucleotide exchange factor activity"/>
    <property type="evidence" value="ECO:0007669"/>
    <property type="project" value="UniProtKB-KW"/>
</dbReference>
<dbReference type="GO" id="GO:0005737">
    <property type="term" value="C:cytoplasm"/>
    <property type="evidence" value="ECO:0007669"/>
    <property type="project" value="TreeGrafter"/>
</dbReference>
<comment type="caution">
    <text evidence="5">The sequence shown here is derived from an EMBL/GenBank/DDBJ whole genome shotgun (WGS) entry which is preliminary data.</text>
</comment>
<evidence type="ECO:0000256" key="4">
    <source>
        <dbReference type="SAM" id="MobiDB-lite"/>
    </source>
</evidence>
<dbReference type="PANTHER" id="PTHR12425">
    <property type="entry name" value="SYNEMBRYN"/>
    <property type="match status" value="1"/>
</dbReference>
<organism evidence="5 6">
    <name type="scientific">Coemansia spiralis</name>
    <dbReference type="NCBI Taxonomy" id="417178"/>
    <lineage>
        <taxon>Eukaryota</taxon>
        <taxon>Fungi</taxon>
        <taxon>Fungi incertae sedis</taxon>
        <taxon>Zoopagomycota</taxon>
        <taxon>Kickxellomycotina</taxon>
        <taxon>Kickxellomycetes</taxon>
        <taxon>Kickxellales</taxon>
        <taxon>Kickxellaceae</taxon>
        <taxon>Coemansia</taxon>
    </lineage>
</organism>
<dbReference type="InterPro" id="IPR019318">
    <property type="entry name" value="Gua_nucleotide_exch_fac_Ric8"/>
</dbReference>
<dbReference type="GO" id="GO:0001965">
    <property type="term" value="F:G-protein alpha-subunit binding"/>
    <property type="evidence" value="ECO:0007669"/>
    <property type="project" value="TreeGrafter"/>
</dbReference>
<comment type="similarity">
    <text evidence="1">Belongs to the synembryn family.</text>
</comment>
<protein>
    <submittedName>
        <fullName evidence="5">Uncharacterized protein</fullName>
    </submittedName>
</protein>
<evidence type="ECO:0000313" key="5">
    <source>
        <dbReference type="EMBL" id="KAJ2670285.1"/>
    </source>
</evidence>
<dbReference type="EMBL" id="JANBTW010000128">
    <property type="protein sequence ID" value="KAJ2670285.1"/>
    <property type="molecule type" value="Genomic_DNA"/>
</dbReference>
<gene>
    <name evidence="5" type="ORF">GGI25_005896</name>
</gene>
<reference evidence="5" key="1">
    <citation type="submission" date="2022-07" db="EMBL/GenBank/DDBJ databases">
        <title>Phylogenomic reconstructions and comparative analyses of Kickxellomycotina fungi.</title>
        <authorList>
            <person name="Reynolds N.K."/>
            <person name="Stajich J.E."/>
            <person name="Barry K."/>
            <person name="Grigoriev I.V."/>
            <person name="Crous P."/>
            <person name="Smith M.E."/>
        </authorList>
    </citation>
    <scope>NUCLEOTIDE SEQUENCE</scope>
    <source>
        <strain evidence="5">NRRL 3115</strain>
    </source>
</reference>